<dbReference type="RefSeq" id="WP_150967947.1">
    <property type="nucleotide sequence ID" value="NZ_VZDO01000001.1"/>
</dbReference>
<evidence type="ECO:0000256" key="1">
    <source>
        <dbReference type="SAM" id="Phobius"/>
    </source>
</evidence>
<dbReference type="EMBL" id="VZDO01000001">
    <property type="protein sequence ID" value="KAB0682974.1"/>
    <property type="molecule type" value="Genomic_DNA"/>
</dbReference>
<feature type="transmembrane region" description="Helical" evidence="1">
    <location>
        <begin position="120"/>
        <end position="140"/>
    </location>
</feature>
<feature type="transmembrane region" description="Helical" evidence="1">
    <location>
        <begin position="38"/>
        <end position="55"/>
    </location>
</feature>
<feature type="transmembrane region" description="Helical" evidence="1">
    <location>
        <begin position="76"/>
        <end position="100"/>
    </location>
</feature>
<keyword evidence="3" id="KW-1185">Reference proteome</keyword>
<comment type="caution">
    <text evidence="2">The sequence shown here is derived from an EMBL/GenBank/DDBJ whole genome shotgun (WGS) entry which is preliminary data.</text>
</comment>
<feature type="transmembrane region" description="Helical" evidence="1">
    <location>
        <begin position="251"/>
        <end position="269"/>
    </location>
</feature>
<name>A0A7V7PTB6_9HYPH</name>
<reference evidence="2 3" key="1">
    <citation type="submission" date="2019-09" db="EMBL/GenBank/DDBJ databases">
        <title>YIM 132180 draft genome.</title>
        <authorList>
            <person name="Zhang K."/>
        </authorList>
    </citation>
    <scope>NUCLEOTIDE SEQUENCE [LARGE SCALE GENOMIC DNA]</scope>
    <source>
        <strain evidence="2 3">YIM 132180</strain>
    </source>
</reference>
<sequence length="348" mass="36367">MSRRLALDRRWLGLLAAGLLLLIAIFDAHAAARGLLAGFLLLVAVPAGSMLLFLIHRLTGGRWGAALEPVLRPAAALLPAVALLMVPVLLLPHLVYPWAADPSTIRHADVAALYFNAPSFALRSVAALGVWGFFASLVAFRPARLTVPLAGVGLALFGLTVSFAAVDFVIALDPRFKSTAFAMSLSVSFLLAGAGFAAATGAPSQARADLAKLLAALALGLLYLDLMQFLVAYDGNLPDQAAWYLRRATPLGVATLGLASIGAVAAPFLAVMRSGWRGSAAIQRAVGFAVLAGTALRTLWWTVPELAPSPLFWLAVALTPLVVAGLAAWIAFAMNRGVGVERRVAHGA</sequence>
<feature type="transmembrane region" description="Helical" evidence="1">
    <location>
        <begin position="312"/>
        <end position="333"/>
    </location>
</feature>
<keyword evidence="1" id="KW-1133">Transmembrane helix</keyword>
<organism evidence="2 3">
    <name type="scientific">Plantimonas leprariae</name>
    <dbReference type="NCBI Taxonomy" id="2615207"/>
    <lineage>
        <taxon>Bacteria</taxon>
        <taxon>Pseudomonadati</taxon>
        <taxon>Pseudomonadota</taxon>
        <taxon>Alphaproteobacteria</taxon>
        <taxon>Hyphomicrobiales</taxon>
        <taxon>Aurantimonadaceae</taxon>
        <taxon>Plantimonas</taxon>
    </lineage>
</organism>
<dbReference type="AlphaFoldDB" id="A0A7V7PTB6"/>
<dbReference type="PANTHER" id="PTHR43044">
    <property type="match status" value="1"/>
</dbReference>
<feature type="transmembrane region" description="Helical" evidence="1">
    <location>
        <begin position="281"/>
        <end position="300"/>
    </location>
</feature>
<feature type="transmembrane region" description="Helical" evidence="1">
    <location>
        <begin position="147"/>
        <end position="172"/>
    </location>
</feature>
<dbReference type="PANTHER" id="PTHR43044:SF1">
    <property type="entry name" value="QUINOL:CYTOCHROME C OXIDOREDUCTASE QUINONE-BINDING SUBUNIT 2"/>
    <property type="match status" value="1"/>
</dbReference>
<keyword evidence="1" id="KW-0812">Transmembrane</keyword>
<accession>A0A7V7PTB6</accession>
<gene>
    <name evidence="2" type="ORF">F6X38_02540</name>
</gene>
<dbReference type="Proteomes" id="UP000432089">
    <property type="component" value="Unassembled WGS sequence"/>
</dbReference>
<evidence type="ECO:0008006" key="4">
    <source>
        <dbReference type="Google" id="ProtNLM"/>
    </source>
</evidence>
<evidence type="ECO:0000313" key="3">
    <source>
        <dbReference type="Proteomes" id="UP000432089"/>
    </source>
</evidence>
<evidence type="ECO:0000313" key="2">
    <source>
        <dbReference type="EMBL" id="KAB0682974.1"/>
    </source>
</evidence>
<keyword evidence="1" id="KW-0472">Membrane</keyword>
<proteinExistence type="predicted"/>
<feature type="transmembrane region" description="Helical" evidence="1">
    <location>
        <begin position="210"/>
        <end position="231"/>
    </location>
</feature>
<protein>
    <recommendedName>
        <fullName evidence="4">Quinol:cytochrome c oxidoreductase quinone-binding subunit 2</fullName>
    </recommendedName>
</protein>
<feature type="transmembrane region" description="Helical" evidence="1">
    <location>
        <begin position="178"/>
        <end position="198"/>
    </location>
</feature>